<organism evidence="1 2">
    <name type="scientific">Artemisia annua</name>
    <name type="common">Sweet wormwood</name>
    <dbReference type="NCBI Taxonomy" id="35608"/>
    <lineage>
        <taxon>Eukaryota</taxon>
        <taxon>Viridiplantae</taxon>
        <taxon>Streptophyta</taxon>
        <taxon>Embryophyta</taxon>
        <taxon>Tracheophyta</taxon>
        <taxon>Spermatophyta</taxon>
        <taxon>Magnoliopsida</taxon>
        <taxon>eudicotyledons</taxon>
        <taxon>Gunneridae</taxon>
        <taxon>Pentapetalae</taxon>
        <taxon>asterids</taxon>
        <taxon>campanulids</taxon>
        <taxon>Asterales</taxon>
        <taxon>Asteraceae</taxon>
        <taxon>Asteroideae</taxon>
        <taxon>Anthemideae</taxon>
        <taxon>Artemisiinae</taxon>
        <taxon>Artemisia</taxon>
    </lineage>
</organism>
<evidence type="ECO:0000313" key="1">
    <source>
        <dbReference type="EMBL" id="PWA74016.1"/>
    </source>
</evidence>
<name>A0A2U1NKK4_ARTAN</name>
<proteinExistence type="predicted"/>
<dbReference type="EMBL" id="PKPP01002637">
    <property type="protein sequence ID" value="PWA74016.1"/>
    <property type="molecule type" value="Genomic_DNA"/>
</dbReference>
<accession>A0A2U1NKK4</accession>
<evidence type="ECO:0000313" key="2">
    <source>
        <dbReference type="Proteomes" id="UP000245207"/>
    </source>
</evidence>
<comment type="caution">
    <text evidence="1">The sequence shown here is derived from an EMBL/GenBank/DDBJ whole genome shotgun (WGS) entry which is preliminary data.</text>
</comment>
<reference evidence="1 2" key="1">
    <citation type="journal article" date="2018" name="Mol. Plant">
        <title>The genome of Artemisia annua provides insight into the evolution of Asteraceae family and artemisinin biosynthesis.</title>
        <authorList>
            <person name="Shen Q."/>
            <person name="Zhang L."/>
            <person name="Liao Z."/>
            <person name="Wang S."/>
            <person name="Yan T."/>
            <person name="Shi P."/>
            <person name="Liu M."/>
            <person name="Fu X."/>
            <person name="Pan Q."/>
            <person name="Wang Y."/>
            <person name="Lv Z."/>
            <person name="Lu X."/>
            <person name="Zhang F."/>
            <person name="Jiang W."/>
            <person name="Ma Y."/>
            <person name="Chen M."/>
            <person name="Hao X."/>
            <person name="Li L."/>
            <person name="Tang Y."/>
            <person name="Lv G."/>
            <person name="Zhou Y."/>
            <person name="Sun X."/>
            <person name="Brodelius P.E."/>
            <person name="Rose J.K.C."/>
            <person name="Tang K."/>
        </authorList>
    </citation>
    <scope>NUCLEOTIDE SEQUENCE [LARGE SCALE GENOMIC DNA]</scope>
    <source>
        <strain evidence="2">cv. Huhao1</strain>
        <tissue evidence="1">Leaf</tissue>
    </source>
</reference>
<keyword evidence="1" id="KW-0418">Kinase</keyword>
<dbReference type="Proteomes" id="UP000245207">
    <property type="component" value="Unassembled WGS sequence"/>
</dbReference>
<gene>
    <name evidence="1" type="ORF">CTI12_AA137830</name>
</gene>
<sequence length="306" mass="34781">MTRLQQLTYTKRHKNSARNDVCLQPLKYTKTTNEMSYSQQLTYIKHQKFSKLSQTNLLCFGTRVNPAGLTGSGDKKGKKNRINRLDSPMECYLLAMPTAELLAAVTYLTEPQVKLADQRIKDFLKWPNRMGMIMGIARGIQFLHTGTEHGIFENDLNVAKIGSQSPLNAHDASSQVSHRCDGFDPLPTEWVNLDCSLLLSVKCPERIGSRFLRNEAIGTDLGATNSHAAITEGKAVKKIITHKEVLNGYRFHRSTNCSRRNNNFAKSTYSNCRKESRKRIMKWKGKKIYPAANFSIQKYKYLKTVL</sequence>
<keyword evidence="1" id="KW-0808">Transferase</keyword>
<protein>
    <submittedName>
        <fullName evidence="1">Leucine-rich repeat protein kinase family protein</fullName>
    </submittedName>
</protein>
<keyword evidence="2" id="KW-1185">Reference proteome</keyword>
<dbReference type="AlphaFoldDB" id="A0A2U1NKK4"/>
<dbReference type="GO" id="GO:0016301">
    <property type="term" value="F:kinase activity"/>
    <property type="evidence" value="ECO:0007669"/>
    <property type="project" value="UniProtKB-KW"/>
</dbReference>